<protein>
    <submittedName>
        <fullName evidence="3">Uncharacterized protein</fullName>
    </submittedName>
</protein>
<feature type="compositionally biased region" description="Basic residues" evidence="1">
    <location>
        <begin position="369"/>
        <end position="388"/>
    </location>
</feature>
<dbReference type="EMBL" id="VBOW01000068">
    <property type="protein sequence ID" value="TMQ57181.1"/>
    <property type="molecule type" value="Genomic_DNA"/>
</dbReference>
<gene>
    <name evidence="3" type="ORF">E6K76_11185</name>
</gene>
<name>A0A538T0L9_UNCEI</name>
<proteinExistence type="predicted"/>
<dbReference type="Proteomes" id="UP000316852">
    <property type="component" value="Unassembled WGS sequence"/>
</dbReference>
<evidence type="ECO:0000256" key="1">
    <source>
        <dbReference type="SAM" id="MobiDB-lite"/>
    </source>
</evidence>
<feature type="region of interest" description="Disordered" evidence="1">
    <location>
        <begin position="367"/>
        <end position="388"/>
    </location>
</feature>
<keyword evidence="2" id="KW-0812">Transmembrane</keyword>
<evidence type="ECO:0000256" key="2">
    <source>
        <dbReference type="SAM" id="Phobius"/>
    </source>
</evidence>
<evidence type="ECO:0000313" key="3">
    <source>
        <dbReference type="EMBL" id="TMQ57181.1"/>
    </source>
</evidence>
<sequence length="388" mass="43042">MEHRPLAEPVGLDPNRWKPSARHRLFARLRMFRRLVVAVAGRSPAPRMWATEDIGLARLAYRVRAWWRWAAALPLPAATCFGLYFLGWRLVPMTTNVDGLLRAVLPAASLTSGLLAAGLMSATAQTKELRRRRVEALRECQRELQPIRRAFDMLETNFNNRTNKGEHLTRFLECVHRVGFEWSVYDGSDTGGRLIGVQKISDIVDALEQLSGTLTRPKHYRYFVEELGGGPAAGVTSLHDVVLATWPGVMNAVERIRPEAAATGSWQSLSFWEDLINDTLELASRARELSIEIHHQNLTRLRAMFAHLAWLIVVGVAVPLVALAFPAIPASKRGLTLVAVGGMLTVLGSTLVLLYRWITNVGCTMRAGSKSKRAGPSRTGHAGHARAR</sequence>
<reference evidence="3 4" key="1">
    <citation type="journal article" date="2019" name="Nat. Microbiol.">
        <title>Mediterranean grassland soil C-N compound turnover is dependent on rainfall and depth, and is mediated by genomically divergent microorganisms.</title>
        <authorList>
            <person name="Diamond S."/>
            <person name="Andeer P.F."/>
            <person name="Li Z."/>
            <person name="Crits-Christoph A."/>
            <person name="Burstein D."/>
            <person name="Anantharaman K."/>
            <person name="Lane K.R."/>
            <person name="Thomas B.C."/>
            <person name="Pan C."/>
            <person name="Northen T.R."/>
            <person name="Banfield J.F."/>
        </authorList>
    </citation>
    <scope>NUCLEOTIDE SEQUENCE [LARGE SCALE GENOMIC DNA]</scope>
    <source>
        <strain evidence="3">WS_6</strain>
    </source>
</reference>
<keyword evidence="2" id="KW-0472">Membrane</keyword>
<dbReference type="AlphaFoldDB" id="A0A538T0L9"/>
<feature type="transmembrane region" description="Helical" evidence="2">
    <location>
        <begin position="100"/>
        <end position="123"/>
    </location>
</feature>
<accession>A0A538T0L9</accession>
<comment type="caution">
    <text evidence="3">The sequence shown here is derived from an EMBL/GenBank/DDBJ whole genome shotgun (WGS) entry which is preliminary data.</text>
</comment>
<organism evidence="3 4">
    <name type="scientific">Eiseniibacteriota bacterium</name>
    <dbReference type="NCBI Taxonomy" id="2212470"/>
    <lineage>
        <taxon>Bacteria</taxon>
        <taxon>Candidatus Eiseniibacteriota</taxon>
    </lineage>
</organism>
<feature type="transmembrane region" description="Helical" evidence="2">
    <location>
        <begin position="334"/>
        <end position="358"/>
    </location>
</feature>
<feature type="transmembrane region" description="Helical" evidence="2">
    <location>
        <begin position="66"/>
        <end position="88"/>
    </location>
</feature>
<evidence type="ECO:0000313" key="4">
    <source>
        <dbReference type="Proteomes" id="UP000316852"/>
    </source>
</evidence>
<feature type="transmembrane region" description="Helical" evidence="2">
    <location>
        <begin position="308"/>
        <end position="328"/>
    </location>
</feature>
<keyword evidence="2" id="KW-1133">Transmembrane helix</keyword>